<evidence type="ECO:0000256" key="4">
    <source>
        <dbReference type="ARBA" id="ARBA00009000"/>
    </source>
</evidence>
<dbReference type="InterPro" id="IPR013783">
    <property type="entry name" value="Ig-like_fold"/>
</dbReference>
<dbReference type="GO" id="GO:0003844">
    <property type="term" value="F:1,4-alpha-glucan branching enzyme activity"/>
    <property type="evidence" value="ECO:0007669"/>
    <property type="project" value="UniProtKB-UniRule"/>
</dbReference>
<dbReference type="EC" id="2.4.1.18" evidence="10"/>
<dbReference type="GO" id="GO:0005978">
    <property type="term" value="P:glycogen biosynthetic process"/>
    <property type="evidence" value="ECO:0007669"/>
    <property type="project" value="UniProtKB-UniRule"/>
</dbReference>
<dbReference type="SMART" id="SM00642">
    <property type="entry name" value="Aamy"/>
    <property type="match status" value="1"/>
</dbReference>
<dbReference type="Pfam" id="PF02922">
    <property type="entry name" value="CBM_48"/>
    <property type="match status" value="1"/>
</dbReference>
<dbReference type="InterPro" id="IPR013780">
    <property type="entry name" value="Glyco_hydro_b"/>
</dbReference>
<dbReference type="FunFam" id="3.20.20.80:FF:000003">
    <property type="entry name" value="1,4-alpha-glucan branching enzyme GlgB"/>
    <property type="match status" value="1"/>
</dbReference>
<dbReference type="InterPro" id="IPR006048">
    <property type="entry name" value="A-amylase/branching_C"/>
</dbReference>
<dbReference type="Gene3D" id="2.60.40.1180">
    <property type="entry name" value="Golgi alpha-mannosidase II"/>
    <property type="match status" value="1"/>
</dbReference>
<evidence type="ECO:0000256" key="7">
    <source>
        <dbReference type="ARBA" id="ARBA00022679"/>
    </source>
</evidence>
<dbReference type="CDD" id="cd02855">
    <property type="entry name" value="E_set_GBE_prok_N"/>
    <property type="match status" value="1"/>
</dbReference>
<dbReference type="Proteomes" id="UP000516160">
    <property type="component" value="Chromosome"/>
</dbReference>
<dbReference type="GO" id="GO:0005829">
    <property type="term" value="C:cytosol"/>
    <property type="evidence" value="ECO:0007669"/>
    <property type="project" value="TreeGrafter"/>
</dbReference>
<dbReference type="NCBIfam" id="NF008967">
    <property type="entry name" value="PRK12313.1"/>
    <property type="match status" value="1"/>
</dbReference>
<comment type="function">
    <text evidence="2 10">Catalyzes the formation of the alpha-1,6-glucosidic linkages in glycogen by scission of a 1,4-alpha-linked oligosaccharide from growing alpha-1,4-glucan chains and the subsequent attachment of the oligosaccharide to the alpha-1,6 position.</text>
</comment>
<evidence type="ECO:0000313" key="14">
    <source>
        <dbReference type="Proteomes" id="UP000516160"/>
    </source>
</evidence>
<comment type="catalytic activity">
    <reaction evidence="1 10">
        <text>Transfers a segment of a (1-&gt;4)-alpha-D-glucan chain to a primary hydroxy group in a similar glucan chain.</text>
        <dbReference type="EC" id="2.4.1.18"/>
    </reaction>
</comment>
<dbReference type="InterPro" id="IPR044143">
    <property type="entry name" value="GlgB_N_E_set_prok"/>
</dbReference>
<feature type="active site" description="Proton donor" evidence="10 11">
    <location>
        <position position="351"/>
    </location>
</feature>
<name>A0A7G9W432_ALKCA</name>
<keyword evidence="8 10" id="KW-0320">Glycogen biosynthesis</keyword>
<dbReference type="InterPro" id="IPR004193">
    <property type="entry name" value="Glyco_hydro_13_N"/>
</dbReference>
<evidence type="ECO:0000256" key="2">
    <source>
        <dbReference type="ARBA" id="ARBA00002953"/>
    </source>
</evidence>
<dbReference type="UniPathway" id="UPA00164"/>
<gene>
    <name evidence="10 13" type="primary">glgB</name>
    <name evidence="13" type="ORF">HYG86_00970</name>
</gene>
<dbReference type="InterPro" id="IPR017853">
    <property type="entry name" value="GH"/>
</dbReference>
<dbReference type="SUPFAM" id="SSF81296">
    <property type="entry name" value="E set domains"/>
    <property type="match status" value="1"/>
</dbReference>
<evidence type="ECO:0000256" key="9">
    <source>
        <dbReference type="ARBA" id="ARBA00023277"/>
    </source>
</evidence>
<keyword evidence="7 10" id="KW-0808">Transferase</keyword>
<dbReference type="FunFam" id="2.60.40.1180:FF:000002">
    <property type="entry name" value="1,4-alpha-glucan branching enzyme GlgB"/>
    <property type="match status" value="1"/>
</dbReference>
<feature type="active site" description="Nucleophile" evidence="10 11">
    <location>
        <position position="298"/>
    </location>
</feature>
<evidence type="ECO:0000256" key="11">
    <source>
        <dbReference type="PIRSR" id="PIRSR000463-1"/>
    </source>
</evidence>
<dbReference type="NCBIfam" id="NF003811">
    <property type="entry name" value="PRK05402.1"/>
    <property type="match status" value="1"/>
</dbReference>
<evidence type="ECO:0000256" key="3">
    <source>
        <dbReference type="ARBA" id="ARBA00004964"/>
    </source>
</evidence>
<keyword evidence="14" id="KW-1185">Reference proteome</keyword>
<dbReference type="Pfam" id="PF02806">
    <property type="entry name" value="Alpha-amylase_C"/>
    <property type="match status" value="1"/>
</dbReference>
<evidence type="ECO:0000256" key="8">
    <source>
        <dbReference type="ARBA" id="ARBA00023056"/>
    </source>
</evidence>
<evidence type="ECO:0000256" key="6">
    <source>
        <dbReference type="ARBA" id="ARBA00022676"/>
    </source>
</evidence>
<evidence type="ECO:0000259" key="12">
    <source>
        <dbReference type="SMART" id="SM00642"/>
    </source>
</evidence>
<dbReference type="SUPFAM" id="SSF51011">
    <property type="entry name" value="Glycosyl hydrolase domain"/>
    <property type="match status" value="1"/>
</dbReference>
<dbReference type="CDD" id="cd11322">
    <property type="entry name" value="AmyAc_Glg_BE"/>
    <property type="match status" value="1"/>
</dbReference>
<dbReference type="HAMAP" id="MF_00685">
    <property type="entry name" value="GlgB"/>
    <property type="match status" value="1"/>
</dbReference>
<dbReference type="Pfam" id="PF00128">
    <property type="entry name" value="Alpha-amylase"/>
    <property type="match status" value="1"/>
</dbReference>
<evidence type="ECO:0000256" key="10">
    <source>
        <dbReference type="HAMAP-Rule" id="MF_00685"/>
    </source>
</evidence>
<sequence length="611" mass="71011">MNKKQIQEFHQGNSFHAYKNFGAHLTESGTTFTLWAPKAKNVAVVGDFNSWNPLAHPMKQISPGIWTMFIPNIKAGEIYKYSITTPEGQIKLKADPYAFYSELRPATASVVADIDTYPWQDQKWQQKKKKKSVHQGPLNIYELHLGTWKTKKGQQMNYKEIAAQLIPYIKEMGYTHIEIMPIMEHPFDGSWGYQLTGYYSVTSRYGGINDLKSLIEQCHRNNIGVILDWVPSHFCRDDHGLRMLDGTPCYESHIQYLADNPQWGTSNFDYSKGEVLSFLISNAIYWIEEFHADGLRVDAVANILYLDFCKTPNEHTINEKGTNENLYAIEFLKKLNTTVDNLHPNTLMIAEDSSLFQGVTKKAHENGLGFSYKWNLGWMNDTLHYMQTPVSQRVVKHHQLTHPMTYSFSEKFLLPLSHDEVVHGKKSLLEKMEGDQWQKFASLKAYYGFKMAHPGKKLLFMGGEFGQKVEWRDYEQLQWQLLEEKPHKLLQQYVKELNHLYKNEKTLWEQDYSWNGFQWLQPDDTQNSIYAYQRIDKERNILIVISNFTPTVHHKYTLKVTTPGTYQEIFNSDLPQYGGSNLYNPTPKTTQKNTLTLLIPPLATIYLKLKK</sequence>
<dbReference type="Gene3D" id="2.60.40.10">
    <property type="entry name" value="Immunoglobulins"/>
    <property type="match status" value="1"/>
</dbReference>
<evidence type="ECO:0000256" key="5">
    <source>
        <dbReference type="ARBA" id="ARBA00022600"/>
    </source>
</evidence>
<dbReference type="EMBL" id="CP058559">
    <property type="protein sequence ID" value="QNO13444.1"/>
    <property type="molecule type" value="Genomic_DNA"/>
</dbReference>
<comment type="similarity">
    <text evidence="4 10">Belongs to the glycosyl hydrolase 13 family. GlgB subfamily.</text>
</comment>
<comment type="pathway">
    <text evidence="3 10">Glycan biosynthesis; glycogen biosynthesis.</text>
</comment>
<dbReference type="GO" id="GO:0004553">
    <property type="term" value="F:hydrolase activity, hydrolyzing O-glycosyl compounds"/>
    <property type="evidence" value="ECO:0007669"/>
    <property type="project" value="InterPro"/>
</dbReference>
<proteinExistence type="inferred from homology"/>
<evidence type="ECO:0000256" key="1">
    <source>
        <dbReference type="ARBA" id="ARBA00000826"/>
    </source>
</evidence>
<evidence type="ECO:0000313" key="13">
    <source>
        <dbReference type="EMBL" id="QNO13444.1"/>
    </source>
</evidence>
<accession>A0A7G9W432</accession>
<dbReference type="RefSeq" id="WP_213167111.1">
    <property type="nucleotide sequence ID" value="NZ_CP058559.1"/>
</dbReference>
<dbReference type="GO" id="GO:0043169">
    <property type="term" value="F:cation binding"/>
    <property type="evidence" value="ECO:0007669"/>
    <property type="project" value="InterPro"/>
</dbReference>
<dbReference type="KEGG" id="acae:HYG86_00970"/>
<dbReference type="PANTHER" id="PTHR43651">
    <property type="entry name" value="1,4-ALPHA-GLUCAN-BRANCHING ENZYME"/>
    <property type="match status" value="1"/>
</dbReference>
<dbReference type="SUPFAM" id="SSF51445">
    <property type="entry name" value="(Trans)glycosidases"/>
    <property type="match status" value="1"/>
</dbReference>
<dbReference type="InterPro" id="IPR037439">
    <property type="entry name" value="Branching_enzy"/>
</dbReference>
<dbReference type="NCBIfam" id="TIGR01515">
    <property type="entry name" value="branching_enzym"/>
    <property type="match status" value="1"/>
</dbReference>
<dbReference type="AlphaFoldDB" id="A0A7G9W432"/>
<dbReference type="PIRSF" id="PIRSF000463">
    <property type="entry name" value="GlgB"/>
    <property type="match status" value="1"/>
</dbReference>
<dbReference type="Gene3D" id="3.20.20.80">
    <property type="entry name" value="Glycosidases"/>
    <property type="match status" value="1"/>
</dbReference>
<comment type="subunit">
    <text evidence="10">Monomer.</text>
</comment>
<keyword evidence="9 10" id="KW-0119">Carbohydrate metabolism</keyword>
<keyword evidence="6 10" id="KW-0328">Glycosyltransferase</keyword>
<feature type="domain" description="Glycosyl hydrolase family 13 catalytic" evidence="12">
    <location>
        <begin position="142"/>
        <end position="501"/>
    </location>
</feature>
<protein>
    <recommendedName>
        <fullName evidence="10">1,4-alpha-glucan branching enzyme GlgB</fullName>
        <ecNumber evidence="10">2.4.1.18</ecNumber>
    </recommendedName>
    <alternativeName>
        <fullName evidence="10">1,4-alpha-D-glucan:1,4-alpha-D-glucan 6-glucosyl-transferase</fullName>
    </alternativeName>
    <alternativeName>
        <fullName evidence="10">Alpha-(1-&gt;4)-glucan branching enzyme</fullName>
    </alternativeName>
    <alternativeName>
        <fullName evidence="10">Glycogen branching enzyme</fullName>
        <shortName evidence="10">BE</shortName>
    </alternativeName>
</protein>
<dbReference type="InterPro" id="IPR006047">
    <property type="entry name" value="GH13_cat_dom"/>
</dbReference>
<reference evidence="13 14" key="1">
    <citation type="submission" date="2020-07" db="EMBL/GenBank/DDBJ databases">
        <title>Alkalicella. sp. LB2 genome.</title>
        <authorList>
            <person name="Postec A."/>
            <person name="Quemeneur M."/>
        </authorList>
    </citation>
    <scope>NUCLEOTIDE SEQUENCE [LARGE SCALE GENOMIC DNA]</scope>
    <source>
        <strain evidence="13 14">LB2</strain>
    </source>
</reference>
<keyword evidence="5 10" id="KW-0321">Glycogen metabolism</keyword>
<dbReference type="InterPro" id="IPR014756">
    <property type="entry name" value="Ig_E-set"/>
</dbReference>
<organism evidence="13 14">
    <name type="scientific">Alkalicella caledoniensis</name>
    <dbReference type="NCBI Taxonomy" id="2731377"/>
    <lineage>
        <taxon>Bacteria</taxon>
        <taxon>Bacillati</taxon>
        <taxon>Bacillota</taxon>
        <taxon>Clostridia</taxon>
        <taxon>Eubacteriales</taxon>
        <taxon>Proteinivoracaceae</taxon>
        <taxon>Alkalicella</taxon>
    </lineage>
</organism>
<dbReference type="PANTHER" id="PTHR43651:SF3">
    <property type="entry name" value="1,4-ALPHA-GLUCAN-BRANCHING ENZYME"/>
    <property type="match status" value="1"/>
</dbReference>
<dbReference type="InterPro" id="IPR006407">
    <property type="entry name" value="GlgB"/>
</dbReference>